<keyword evidence="2" id="KW-0732">Signal</keyword>
<sequence>LVAAAVAAAATLVGAVALAAETGHLPGAGGPPDTAPASAPGTPPDDPTTAGGGPRGGPAGTPPPGHGHTLSPTSAAVAGLCRAWDAQRRNPNGTPMRAEAMRDLAAAAGGEDRIPAFCAAVLAAQDGQGTPAATPHPGATPPTPGHPTGRGTARPTPTPGKKG</sequence>
<organism evidence="3 4">
    <name type="scientific">Phytohabitans maris</name>
    <dbReference type="NCBI Taxonomy" id="3071409"/>
    <lineage>
        <taxon>Bacteria</taxon>
        <taxon>Bacillati</taxon>
        <taxon>Actinomycetota</taxon>
        <taxon>Actinomycetes</taxon>
        <taxon>Micromonosporales</taxon>
        <taxon>Micromonosporaceae</taxon>
    </lineage>
</organism>
<feature type="compositionally biased region" description="Low complexity" evidence="1">
    <location>
        <begin position="31"/>
        <end position="40"/>
    </location>
</feature>
<reference evidence="3 4" key="1">
    <citation type="submission" date="2023-08" db="EMBL/GenBank/DDBJ databases">
        <title>Phytohabitans sansha sp. nov., isolated from marine sediment.</title>
        <authorList>
            <person name="Zhao Y."/>
            <person name="Yi K."/>
        </authorList>
    </citation>
    <scope>NUCLEOTIDE SEQUENCE [LARGE SCALE GENOMIC DNA]</scope>
    <source>
        <strain evidence="3 4">ZYX-F-186</strain>
    </source>
</reference>
<feature type="chain" id="PRO_5046510244" description="DUF732 domain-containing protein" evidence="2">
    <location>
        <begin position="20"/>
        <end position="163"/>
    </location>
</feature>
<feature type="region of interest" description="Disordered" evidence="1">
    <location>
        <begin position="127"/>
        <end position="163"/>
    </location>
</feature>
<proteinExistence type="predicted"/>
<evidence type="ECO:0000256" key="2">
    <source>
        <dbReference type="SAM" id="SignalP"/>
    </source>
</evidence>
<accession>A0ABU0ZX27</accession>
<gene>
    <name evidence="3" type="ORF">RB614_44155</name>
</gene>
<evidence type="ECO:0000256" key="1">
    <source>
        <dbReference type="SAM" id="MobiDB-lite"/>
    </source>
</evidence>
<protein>
    <recommendedName>
        <fullName evidence="5">DUF732 domain-containing protein</fullName>
    </recommendedName>
</protein>
<feature type="compositionally biased region" description="Gly residues" evidence="1">
    <location>
        <begin position="50"/>
        <end position="59"/>
    </location>
</feature>
<feature type="compositionally biased region" description="Low complexity" evidence="1">
    <location>
        <begin position="146"/>
        <end position="155"/>
    </location>
</feature>
<keyword evidence="4" id="KW-1185">Reference proteome</keyword>
<feature type="region of interest" description="Disordered" evidence="1">
    <location>
        <begin position="23"/>
        <end position="74"/>
    </location>
</feature>
<feature type="non-terminal residue" evidence="3">
    <location>
        <position position="1"/>
    </location>
</feature>
<name>A0ABU0ZX27_9ACTN</name>
<feature type="signal peptide" evidence="2">
    <location>
        <begin position="1"/>
        <end position="19"/>
    </location>
</feature>
<evidence type="ECO:0000313" key="4">
    <source>
        <dbReference type="Proteomes" id="UP001230908"/>
    </source>
</evidence>
<comment type="caution">
    <text evidence="3">The sequence shown here is derived from an EMBL/GenBank/DDBJ whole genome shotgun (WGS) entry which is preliminary data.</text>
</comment>
<dbReference type="EMBL" id="JAVHUY010000095">
    <property type="protein sequence ID" value="MDQ7911500.1"/>
    <property type="molecule type" value="Genomic_DNA"/>
</dbReference>
<evidence type="ECO:0008006" key="5">
    <source>
        <dbReference type="Google" id="ProtNLM"/>
    </source>
</evidence>
<evidence type="ECO:0000313" key="3">
    <source>
        <dbReference type="EMBL" id="MDQ7911500.1"/>
    </source>
</evidence>
<dbReference type="Proteomes" id="UP001230908">
    <property type="component" value="Unassembled WGS sequence"/>
</dbReference>